<dbReference type="PANTHER" id="PTHR27002">
    <property type="entry name" value="RECEPTOR-LIKE SERINE/THREONINE-PROTEIN KINASE SD1-8"/>
    <property type="match status" value="1"/>
</dbReference>
<evidence type="ECO:0000256" key="1">
    <source>
        <dbReference type="ARBA" id="ARBA00022527"/>
    </source>
</evidence>
<dbReference type="PROSITE" id="PS50011">
    <property type="entry name" value="PROTEIN_KINASE_DOM"/>
    <property type="match status" value="1"/>
</dbReference>
<keyword evidence="1" id="KW-0723">Serine/threonine-protein kinase</keyword>
<dbReference type="PANTHER" id="PTHR27002:SF422">
    <property type="entry name" value="RECEPTOR-LIKE SERINE_THREONINE-PROTEIN KINASE"/>
    <property type="match status" value="1"/>
</dbReference>
<evidence type="ECO:0000256" key="3">
    <source>
        <dbReference type="ARBA" id="ARBA00022741"/>
    </source>
</evidence>
<keyword evidence="8" id="KW-1185">Reference proteome</keyword>
<protein>
    <submittedName>
        <fullName evidence="9">G-type lectin S-receptor-like serine/threonine-protein kinase At1g61430</fullName>
    </submittedName>
</protein>
<gene>
    <name evidence="9" type="primary">LOC132799582</name>
</gene>
<feature type="region of interest" description="Disordered" evidence="6">
    <location>
        <begin position="166"/>
        <end position="187"/>
    </location>
</feature>
<evidence type="ECO:0000256" key="5">
    <source>
        <dbReference type="ARBA" id="ARBA00022840"/>
    </source>
</evidence>
<dbReference type="Proteomes" id="UP001652623">
    <property type="component" value="Chromosome 1"/>
</dbReference>
<feature type="compositionally biased region" description="Polar residues" evidence="6">
    <location>
        <begin position="170"/>
        <end position="180"/>
    </location>
</feature>
<proteinExistence type="predicted"/>
<dbReference type="InterPro" id="IPR000719">
    <property type="entry name" value="Prot_kinase_dom"/>
</dbReference>
<reference evidence="9" key="2">
    <citation type="submission" date="2025-08" db="UniProtKB">
        <authorList>
            <consortium name="RefSeq"/>
        </authorList>
    </citation>
    <scope>IDENTIFICATION</scope>
    <source>
        <tissue evidence="9">Seedling</tissue>
    </source>
</reference>
<evidence type="ECO:0000313" key="8">
    <source>
        <dbReference type="Proteomes" id="UP001652623"/>
    </source>
</evidence>
<dbReference type="RefSeq" id="XP_060667817.1">
    <property type="nucleotide sequence ID" value="XM_060811834.1"/>
</dbReference>
<evidence type="ECO:0000256" key="2">
    <source>
        <dbReference type="ARBA" id="ARBA00022679"/>
    </source>
</evidence>
<sequence>MNPKISDFGLARIFHETIDLATTHRIVGTIGYMAPEYAMGGIFSEKSDVYSFGVLLLEIVSGMKNNCFHHGEQQLSIIVHKWKTYQAWQLWSQSRALDLMDEALADSFSSSEVVRCIDVGLLCAQDNPMDRPTMAEVVFMLSNETDRPKPKRPLFYFQNSMKFDFDPPSGTENCSTNEASKSIVEAR</sequence>
<accession>A0ABM3ZTK3</accession>
<feature type="domain" description="Protein kinase" evidence="7">
    <location>
        <begin position="1"/>
        <end position="155"/>
    </location>
</feature>
<keyword evidence="4" id="KW-0418">Kinase</keyword>
<keyword evidence="3" id="KW-0547">Nucleotide-binding</keyword>
<dbReference type="GeneID" id="132799582"/>
<dbReference type="Pfam" id="PF00069">
    <property type="entry name" value="Pkinase"/>
    <property type="match status" value="1"/>
</dbReference>
<dbReference type="Gene3D" id="1.10.510.10">
    <property type="entry name" value="Transferase(Phosphotransferase) domain 1"/>
    <property type="match status" value="1"/>
</dbReference>
<evidence type="ECO:0000259" key="7">
    <source>
        <dbReference type="PROSITE" id="PS50011"/>
    </source>
</evidence>
<keyword evidence="2" id="KW-0808">Transferase</keyword>
<evidence type="ECO:0000256" key="4">
    <source>
        <dbReference type="ARBA" id="ARBA00022777"/>
    </source>
</evidence>
<name>A0ABM3ZTK3_ZIZJJ</name>
<evidence type="ECO:0000256" key="6">
    <source>
        <dbReference type="SAM" id="MobiDB-lite"/>
    </source>
</evidence>
<keyword evidence="5" id="KW-0067">ATP-binding</keyword>
<dbReference type="InterPro" id="IPR011009">
    <property type="entry name" value="Kinase-like_dom_sf"/>
</dbReference>
<dbReference type="SUPFAM" id="SSF56112">
    <property type="entry name" value="Protein kinase-like (PK-like)"/>
    <property type="match status" value="1"/>
</dbReference>
<organism evidence="8 9">
    <name type="scientific">Ziziphus jujuba</name>
    <name type="common">Chinese jujube</name>
    <name type="synonym">Ziziphus sativa</name>
    <dbReference type="NCBI Taxonomy" id="326968"/>
    <lineage>
        <taxon>Eukaryota</taxon>
        <taxon>Viridiplantae</taxon>
        <taxon>Streptophyta</taxon>
        <taxon>Embryophyta</taxon>
        <taxon>Tracheophyta</taxon>
        <taxon>Spermatophyta</taxon>
        <taxon>Magnoliopsida</taxon>
        <taxon>eudicotyledons</taxon>
        <taxon>Gunneridae</taxon>
        <taxon>Pentapetalae</taxon>
        <taxon>rosids</taxon>
        <taxon>fabids</taxon>
        <taxon>Rosales</taxon>
        <taxon>Rhamnaceae</taxon>
        <taxon>Paliureae</taxon>
        <taxon>Ziziphus</taxon>
    </lineage>
</organism>
<reference evidence="8" key="1">
    <citation type="submission" date="2025-05" db="UniProtKB">
        <authorList>
            <consortium name="RefSeq"/>
        </authorList>
    </citation>
    <scope>NUCLEOTIDE SEQUENCE [LARGE SCALE GENOMIC DNA]</scope>
</reference>
<evidence type="ECO:0000313" key="9">
    <source>
        <dbReference type="RefSeq" id="XP_060667817.1"/>
    </source>
</evidence>